<keyword evidence="8" id="KW-1185">Reference proteome</keyword>
<dbReference type="Pfam" id="PF03661">
    <property type="entry name" value="TMEM33_Pom33"/>
    <property type="match status" value="1"/>
</dbReference>
<dbReference type="OrthoDB" id="5581259at2759"/>
<dbReference type="GO" id="GO:0071786">
    <property type="term" value="P:endoplasmic reticulum tubular network organization"/>
    <property type="evidence" value="ECO:0007669"/>
    <property type="project" value="TreeGrafter"/>
</dbReference>
<evidence type="ECO:0000313" key="7">
    <source>
        <dbReference type="EMBL" id="KAF8480940.1"/>
    </source>
</evidence>
<dbReference type="GO" id="GO:0061024">
    <property type="term" value="P:membrane organization"/>
    <property type="evidence" value="ECO:0007669"/>
    <property type="project" value="TreeGrafter"/>
</dbReference>
<dbReference type="GO" id="GO:0016020">
    <property type="term" value="C:membrane"/>
    <property type="evidence" value="ECO:0007669"/>
    <property type="project" value="UniProtKB-SubCell"/>
</dbReference>
<proteinExistence type="inferred from homology"/>
<sequence length="254" mass="28354">MATTQHYVWAGGHFVLLISALRYILAWAFFKTASLWWYKASYVGAVVSYTIVCQKSLGSPQPTAAWVKRALADENIQYLILALFWFTSKPVTISLFPYTIFSLFHALTFTRTTLMPQILPPGPPATAGGPPTPHPLSKRLQVWVRANYDSAMRVVAYTEILILARVIVGALMFRNSFITPIFYAHFVRMRFFQSQFTREAIVRVTVKIDEYADKPDVPPAVKHGWGTLQSLIGKWTGAPLHAPAGQAPPASGPQ</sequence>
<evidence type="ECO:0008006" key="9">
    <source>
        <dbReference type="Google" id="ProtNLM"/>
    </source>
</evidence>
<keyword evidence="4 6" id="KW-1133">Transmembrane helix</keyword>
<comment type="caution">
    <text evidence="7">The sequence shown here is derived from an EMBL/GenBank/DDBJ whole genome shotgun (WGS) entry which is preliminary data.</text>
</comment>
<keyword evidence="5 6" id="KW-0472">Membrane</keyword>
<comment type="subcellular location">
    <subcellularLocation>
        <location evidence="1">Membrane</location>
        <topology evidence="1">Multi-pass membrane protein</topology>
    </subcellularLocation>
</comment>
<evidence type="ECO:0000256" key="1">
    <source>
        <dbReference type="ARBA" id="ARBA00004141"/>
    </source>
</evidence>
<dbReference type="InterPro" id="IPR005344">
    <property type="entry name" value="TMEM33/Pom33"/>
</dbReference>
<dbReference type="EMBL" id="WHVB01000007">
    <property type="protein sequence ID" value="KAF8480940.1"/>
    <property type="molecule type" value="Genomic_DNA"/>
</dbReference>
<name>A0A9P5TA25_9AGAM</name>
<evidence type="ECO:0000256" key="6">
    <source>
        <dbReference type="SAM" id="Phobius"/>
    </source>
</evidence>
<feature type="transmembrane region" description="Helical" evidence="6">
    <location>
        <begin position="7"/>
        <end position="30"/>
    </location>
</feature>
<feature type="transmembrane region" description="Helical" evidence="6">
    <location>
        <begin position="78"/>
        <end position="101"/>
    </location>
</feature>
<feature type="transmembrane region" description="Helical" evidence="6">
    <location>
        <begin position="154"/>
        <end position="173"/>
    </location>
</feature>
<dbReference type="GO" id="GO:0005783">
    <property type="term" value="C:endoplasmic reticulum"/>
    <property type="evidence" value="ECO:0007669"/>
    <property type="project" value="TreeGrafter"/>
</dbReference>
<dbReference type="PANTHER" id="PTHR12703">
    <property type="entry name" value="TRANSMEMBRANE PROTEIN 33"/>
    <property type="match status" value="1"/>
</dbReference>
<protein>
    <recommendedName>
        <fullName evidence="9">Endoplasmic reticulum protein</fullName>
    </recommendedName>
</protein>
<evidence type="ECO:0000256" key="5">
    <source>
        <dbReference type="ARBA" id="ARBA00023136"/>
    </source>
</evidence>
<dbReference type="AlphaFoldDB" id="A0A9P5TA25"/>
<gene>
    <name evidence="7" type="ORF">DFH94DRAFT_736974</name>
</gene>
<evidence type="ECO:0000256" key="2">
    <source>
        <dbReference type="ARBA" id="ARBA00007322"/>
    </source>
</evidence>
<comment type="similarity">
    <text evidence="2">Belongs to the PER33/POM33 family.</text>
</comment>
<reference evidence="7" key="1">
    <citation type="submission" date="2019-10" db="EMBL/GenBank/DDBJ databases">
        <authorList>
            <consortium name="DOE Joint Genome Institute"/>
            <person name="Kuo A."/>
            <person name="Miyauchi S."/>
            <person name="Kiss E."/>
            <person name="Drula E."/>
            <person name="Kohler A."/>
            <person name="Sanchez-Garcia M."/>
            <person name="Andreopoulos B."/>
            <person name="Barry K.W."/>
            <person name="Bonito G."/>
            <person name="Buee M."/>
            <person name="Carver A."/>
            <person name="Chen C."/>
            <person name="Cichocki N."/>
            <person name="Clum A."/>
            <person name="Culley D."/>
            <person name="Crous P.W."/>
            <person name="Fauchery L."/>
            <person name="Girlanda M."/>
            <person name="Hayes R."/>
            <person name="Keri Z."/>
            <person name="LaButti K."/>
            <person name="Lipzen A."/>
            <person name="Lombard V."/>
            <person name="Magnuson J."/>
            <person name="Maillard F."/>
            <person name="Morin E."/>
            <person name="Murat C."/>
            <person name="Nolan M."/>
            <person name="Ohm R."/>
            <person name="Pangilinan J."/>
            <person name="Pereira M."/>
            <person name="Perotto S."/>
            <person name="Peter M."/>
            <person name="Riley R."/>
            <person name="Sitrit Y."/>
            <person name="Stielow B."/>
            <person name="Szollosi G."/>
            <person name="Zifcakova L."/>
            <person name="Stursova M."/>
            <person name="Spatafora J.W."/>
            <person name="Tedersoo L."/>
            <person name="Vaario L.-M."/>
            <person name="Yamada A."/>
            <person name="Yan M."/>
            <person name="Wang P."/>
            <person name="Xu J."/>
            <person name="Bruns T."/>
            <person name="Baldrian P."/>
            <person name="Vilgalys R."/>
            <person name="Henrissat B."/>
            <person name="Grigoriev I.V."/>
            <person name="Hibbett D."/>
            <person name="Nagy L.G."/>
            <person name="Martin F.M."/>
        </authorList>
    </citation>
    <scope>NUCLEOTIDE SEQUENCE</scope>
    <source>
        <strain evidence="7">Prilba</strain>
    </source>
</reference>
<organism evidence="7 8">
    <name type="scientific">Russula ochroleuca</name>
    <dbReference type="NCBI Taxonomy" id="152965"/>
    <lineage>
        <taxon>Eukaryota</taxon>
        <taxon>Fungi</taxon>
        <taxon>Dikarya</taxon>
        <taxon>Basidiomycota</taxon>
        <taxon>Agaricomycotina</taxon>
        <taxon>Agaricomycetes</taxon>
        <taxon>Russulales</taxon>
        <taxon>Russulaceae</taxon>
        <taxon>Russula</taxon>
    </lineage>
</organism>
<evidence type="ECO:0000256" key="4">
    <source>
        <dbReference type="ARBA" id="ARBA00022989"/>
    </source>
</evidence>
<evidence type="ECO:0000256" key="3">
    <source>
        <dbReference type="ARBA" id="ARBA00022692"/>
    </source>
</evidence>
<accession>A0A9P5TA25</accession>
<reference evidence="7" key="2">
    <citation type="journal article" date="2020" name="Nat. Commun.">
        <title>Large-scale genome sequencing of mycorrhizal fungi provides insights into the early evolution of symbiotic traits.</title>
        <authorList>
            <person name="Miyauchi S."/>
            <person name="Kiss E."/>
            <person name="Kuo A."/>
            <person name="Drula E."/>
            <person name="Kohler A."/>
            <person name="Sanchez-Garcia M."/>
            <person name="Morin E."/>
            <person name="Andreopoulos B."/>
            <person name="Barry K.W."/>
            <person name="Bonito G."/>
            <person name="Buee M."/>
            <person name="Carver A."/>
            <person name="Chen C."/>
            <person name="Cichocki N."/>
            <person name="Clum A."/>
            <person name="Culley D."/>
            <person name="Crous P.W."/>
            <person name="Fauchery L."/>
            <person name="Girlanda M."/>
            <person name="Hayes R.D."/>
            <person name="Keri Z."/>
            <person name="LaButti K."/>
            <person name="Lipzen A."/>
            <person name="Lombard V."/>
            <person name="Magnuson J."/>
            <person name="Maillard F."/>
            <person name="Murat C."/>
            <person name="Nolan M."/>
            <person name="Ohm R.A."/>
            <person name="Pangilinan J."/>
            <person name="Pereira M.F."/>
            <person name="Perotto S."/>
            <person name="Peter M."/>
            <person name="Pfister S."/>
            <person name="Riley R."/>
            <person name="Sitrit Y."/>
            <person name="Stielow J.B."/>
            <person name="Szollosi G."/>
            <person name="Zifcakova L."/>
            <person name="Stursova M."/>
            <person name="Spatafora J.W."/>
            <person name="Tedersoo L."/>
            <person name="Vaario L.M."/>
            <person name="Yamada A."/>
            <person name="Yan M."/>
            <person name="Wang P."/>
            <person name="Xu J."/>
            <person name="Bruns T."/>
            <person name="Baldrian P."/>
            <person name="Vilgalys R."/>
            <person name="Dunand C."/>
            <person name="Henrissat B."/>
            <person name="Grigoriev I.V."/>
            <person name="Hibbett D."/>
            <person name="Nagy L.G."/>
            <person name="Martin F.M."/>
        </authorList>
    </citation>
    <scope>NUCLEOTIDE SEQUENCE</scope>
    <source>
        <strain evidence="7">Prilba</strain>
    </source>
</reference>
<dbReference type="Proteomes" id="UP000759537">
    <property type="component" value="Unassembled WGS sequence"/>
</dbReference>
<keyword evidence="3 6" id="KW-0812">Transmembrane</keyword>
<evidence type="ECO:0000313" key="8">
    <source>
        <dbReference type="Proteomes" id="UP000759537"/>
    </source>
</evidence>
<dbReference type="PANTHER" id="PTHR12703:SF4">
    <property type="entry name" value="TRANSMEMBRANE PROTEIN 33"/>
    <property type="match status" value="1"/>
</dbReference>
<dbReference type="InterPro" id="IPR051645">
    <property type="entry name" value="PER33/POM33_regulator"/>
</dbReference>